<keyword evidence="2" id="KW-1185">Reference proteome</keyword>
<reference evidence="1 2" key="1">
    <citation type="journal article" date="2018" name="Front. Plant Sci.">
        <title>Red Clover (Trifolium pratense) and Zigzag Clover (T. medium) - A Picture of Genomic Similarities and Differences.</title>
        <authorList>
            <person name="Dluhosova J."/>
            <person name="Istvanek J."/>
            <person name="Nedelnik J."/>
            <person name="Repkova J."/>
        </authorList>
    </citation>
    <scope>NUCLEOTIDE SEQUENCE [LARGE SCALE GENOMIC DNA]</scope>
    <source>
        <strain evidence="2">cv. 10/8</strain>
        <tissue evidence="1">Leaf</tissue>
    </source>
</reference>
<proteinExistence type="predicted"/>
<accession>A0A392S0G7</accession>
<protein>
    <submittedName>
        <fullName evidence="1">Uncharacterized protein</fullName>
    </submittedName>
</protein>
<organism evidence="1 2">
    <name type="scientific">Trifolium medium</name>
    <dbReference type="NCBI Taxonomy" id="97028"/>
    <lineage>
        <taxon>Eukaryota</taxon>
        <taxon>Viridiplantae</taxon>
        <taxon>Streptophyta</taxon>
        <taxon>Embryophyta</taxon>
        <taxon>Tracheophyta</taxon>
        <taxon>Spermatophyta</taxon>
        <taxon>Magnoliopsida</taxon>
        <taxon>eudicotyledons</taxon>
        <taxon>Gunneridae</taxon>
        <taxon>Pentapetalae</taxon>
        <taxon>rosids</taxon>
        <taxon>fabids</taxon>
        <taxon>Fabales</taxon>
        <taxon>Fabaceae</taxon>
        <taxon>Papilionoideae</taxon>
        <taxon>50 kb inversion clade</taxon>
        <taxon>NPAAA clade</taxon>
        <taxon>Hologalegina</taxon>
        <taxon>IRL clade</taxon>
        <taxon>Trifolieae</taxon>
        <taxon>Trifolium</taxon>
    </lineage>
</organism>
<name>A0A392S0G7_9FABA</name>
<dbReference type="Proteomes" id="UP000265520">
    <property type="component" value="Unassembled WGS sequence"/>
</dbReference>
<evidence type="ECO:0000313" key="1">
    <source>
        <dbReference type="EMBL" id="MCI42371.1"/>
    </source>
</evidence>
<dbReference type="AlphaFoldDB" id="A0A392S0G7"/>
<comment type="caution">
    <text evidence="1">The sequence shown here is derived from an EMBL/GenBank/DDBJ whole genome shotgun (WGS) entry which is preliminary data.</text>
</comment>
<sequence length="43" mass="4627">GQRSPGDIPFLQARCALHFSPGTLKFFDLVSPGARPAKSREGN</sequence>
<evidence type="ECO:0000313" key="2">
    <source>
        <dbReference type="Proteomes" id="UP000265520"/>
    </source>
</evidence>
<dbReference type="EMBL" id="LXQA010303638">
    <property type="protein sequence ID" value="MCI42371.1"/>
    <property type="molecule type" value="Genomic_DNA"/>
</dbReference>
<feature type="non-terminal residue" evidence="1">
    <location>
        <position position="1"/>
    </location>
</feature>